<proteinExistence type="predicted"/>
<dbReference type="PANTHER" id="PTHR30024:SF43">
    <property type="entry name" value="BLL4572 PROTEIN"/>
    <property type="match status" value="1"/>
</dbReference>
<dbReference type="Pfam" id="PF13379">
    <property type="entry name" value="NMT1_2"/>
    <property type="match status" value="1"/>
</dbReference>
<name>A0ABX0K5G4_9PROT</name>
<comment type="caution">
    <text evidence="1">The sequence shown here is derived from an EMBL/GenBank/DDBJ whole genome shotgun (WGS) entry which is preliminary data.</text>
</comment>
<sequence length="325" mass="34675">MSHLLRVGLLRLADSAPVVVARNAGLFERHGVSVEIIASPSWANVADGLVWNGLDAALIFPPLAMMTALGRRGKGNGLKPVQTVSFGGNMIVLRGAPLLGNDWSAGPAGQQSFRTWRTRIGRAPRLAVVHAYSTHLLILTRYLSSIGVSVRDDIELTIMPPDRIIDALSAGSIDGFCAGPPWGEEAFLKGLGFIVAGSSSICPEHVEKILVMNDRTHNGMPIDSDAVRAALSEAQAMCMDPSNADDIAHQLAAPVAEGGLALSFDATRAVMPGASSPDAMVFRTGRQKNDALDWMVSDMHNLGWISTDDAITLERLGWFTREMAG</sequence>
<keyword evidence="1" id="KW-0547">Nucleotide-binding</keyword>
<reference evidence="1 2" key="1">
    <citation type="journal article" date="2020" name="Int. J. Syst. Evol. Microbiol.">
        <title>Novel acetic acid bacteria from cider fermentations: Acetobacter conturbans sp. nov. and Acetobacter fallax sp. nov.</title>
        <authorList>
            <person name="Sombolestani A.S."/>
            <person name="Cleenwerck I."/>
            <person name="Cnockaert M."/>
            <person name="Borremans W."/>
            <person name="Wieme A.D."/>
            <person name="De Vuyst L."/>
            <person name="Vandamme P."/>
        </authorList>
    </citation>
    <scope>NUCLEOTIDE SEQUENCE [LARGE SCALE GENOMIC DNA]</scope>
    <source>
        <strain evidence="1 2">LMG 1627</strain>
    </source>
</reference>
<organism evidence="1 2">
    <name type="scientific">Acetobacter conturbans</name>
    <dbReference type="NCBI Taxonomy" id="1737472"/>
    <lineage>
        <taxon>Bacteria</taxon>
        <taxon>Pseudomonadati</taxon>
        <taxon>Pseudomonadota</taxon>
        <taxon>Alphaproteobacteria</taxon>
        <taxon>Acetobacterales</taxon>
        <taxon>Acetobacteraceae</taxon>
        <taxon>Acetobacter</taxon>
    </lineage>
</organism>
<evidence type="ECO:0000313" key="2">
    <source>
        <dbReference type="Proteomes" id="UP000631653"/>
    </source>
</evidence>
<dbReference type="SUPFAM" id="SSF53850">
    <property type="entry name" value="Periplasmic binding protein-like II"/>
    <property type="match status" value="1"/>
</dbReference>
<protein>
    <submittedName>
        <fullName evidence="1">Nitrate ABC transporter ATP-binding protein</fullName>
    </submittedName>
</protein>
<dbReference type="Proteomes" id="UP000631653">
    <property type="component" value="Unassembled WGS sequence"/>
</dbReference>
<keyword evidence="2" id="KW-1185">Reference proteome</keyword>
<gene>
    <name evidence="1" type="ORF">GOB81_13350</name>
</gene>
<keyword evidence="1" id="KW-0067">ATP-binding</keyword>
<dbReference type="Gene3D" id="3.40.190.10">
    <property type="entry name" value="Periplasmic binding protein-like II"/>
    <property type="match status" value="2"/>
</dbReference>
<dbReference type="PANTHER" id="PTHR30024">
    <property type="entry name" value="ALIPHATIC SULFONATES-BINDING PROTEIN-RELATED"/>
    <property type="match status" value="1"/>
</dbReference>
<dbReference type="RefSeq" id="WP_173570928.1">
    <property type="nucleotide sequence ID" value="NZ_WOSY01000014.1"/>
</dbReference>
<dbReference type="EMBL" id="WOSY01000014">
    <property type="protein sequence ID" value="NHN89598.1"/>
    <property type="molecule type" value="Genomic_DNA"/>
</dbReference>
<accession>A0ABX0K5G4</accession>
<evidence type="ECO:0000313" key="1">
    <source>
        <dbReference type="EMBL" id="NHN89598.1"/>
    </source>
</evidence>
<dbReference type="GO" id="GO:0005524">
    <property type="term" value="F:ATP binding"/>
    <property type="evidence" value="ECO:0007669"/>
    <property type="project" value="UniProtKB-KW"/>
</dbReference>